<dbReference type="InterPro" id="IPR000119">
    <property type="entry name" value="Hist_DNA-bd"/>
</dbReference>
<dbReference type="RefSeq" id="WP_141291881.1">
    <property type="nucleotide sequence ID" value="NZ_BAAAEW010000004.1"/>
</dbReference>
<reference evidence="2" key="1">
    <citation type="journal article" date="2019" name="Int. J. Syst. Evol. Microbiol.">
        <title>The Global Catalogue of Microorganisms (GCM) 10K type strain sequencing project: providing services to taxonomists for standard genome sequencing and annotation.</title>
        <authorList>
            <consortium name="The Broad Institute Genomics Platform"/>
            <consortium name="The Broad Institute Genome Sequencing Center for Infectious Disease"/>
            <person name="Wu L."/>
            <person name="Ma J."/>
        </authorList>
    </citation>
    <scope>NUCLEOTIDE SEQUENCE [LARGE SCALE GENOMIC DNA]</scope>
    <source>
        <strain evidence="2">JCM 15503</strain>
    </source>
</reference>
<sequence length="93" mass="9998">MKIAELAAQIKEKNPAAVGKLADKALERLLRIALVQVRSAVAEAEDNVQIEGLGRFAVRNVDKVVKGEKVPTRRVIYVAPKPKAAAEAEPAAE</sequence>
<dbReference type="EMBL" id="BAAAEW010000004">
    <property type="protein sequence ID" value="GAA0741938.1"/>
    <property type="molecule type" value="Genomic_DNA"/>
</dbReference>
<name>A0ABP3UUL9_9BURK</name>
<gene>
    <name evidence="1" type="ORF">GCM10009107_04920</name>
</gene>
<keyword evidence="2" id="KW-1185">Reference proteome</keyword>
<accession>A0ABP3UUL9</accession>
<evidence type="ECO:0000313" key="2">
    <source>
        <dbReference type="Proteomes" id="UP001500279"/>
    </source>
</evidence>
<evidence type="ECO:0000313" key="1">
    <source>
        <dbReference type="EMBL" id="GAA0741938.1"/>
    </source>
</evidence>
<protein>
    <recommendedName>
        <fullName evidence="3">DNA-binding protein</fullName>
    </recommendedName>
</protein>
<comment type="caution">
    <text evidence="1">The sequence shown here is derived from an EMBL/GenBank/DDBJ whole genome shotgun (WGS) entry which is preliminary data.</text>
</comment>
<organism evidence="1 2">
    <name type="scientific">Ideonella azotifigens</name>
    <dbReference type="NCBI Taxonomy" id="513160"/>
    <lineage>
        <taxon>Bacteria</taxon>
        <taxon>Pseudomonadati</taxon>
        <taxon>Pseudomonadota</taxon>
        <taxon>Betaproteobacteria</taxon>
        <taxon>Burkholderiales</taxon>
        <taxon>Sphaerotilaceae</taxon>
        <taxon>Ideonella</taxon>
    </lineage>
</organism>
<dbReference type="Pfam" id="PF00216">
    <property type="entry name" value="Bac_DNA_binding"/>
    <property type="match status" value="1"/>
</dbReference>
<proteinExistence type="predicted"/>
<evidence type="ECO:0008006" key="3">
    <source>
        <dbReference type="Google" id="ProtNLM"/>
    </source>
</evidence>
<dbReference type="Proteomes" id="UP001500279">
    <property type="component" value="Unassembled WGS sequence"/>
</dbReference>